<sequence>METTTSQKAKTVIDDLSPFFLVYDDGTIERLLANDSVPPSLDPLTAVISKDVLLSPNSDISARLYLPNISNPSHKLPLLIYVHGGGFCLSTTSSSIYHNYLNRLSSAAHALIVSVDYRRAPEHLLPTAYEDSWAVIQWAISQKDGGEPWLAGRADFEKVFLAGDSAGANIAHNLAMRAGKSGLGRAVRITGLALVHPYFWGSDSTEFELADPRMKTVMDRVWAFVNPNSAGSDDPLINPIGPGAPSLAGLGCERALVCVAGKDTLRDRGRMYYEAVAKSGWGGEVSGLVDMVDEGHCFHLFDPNRENSEIMLKRLASFINGH</sequence>
<reference evidence="3" key="2">
    <citation type="submission" date="2023-06" db="EMBL/GenBank/DDBJ databases">
        <authorList>
            <person name="Ma L."/>
            <person name="Liu K.-W."/>
            <person name="Li Z."/>
            <person name="Hsiao Y.-Y."/>
            <person name="Qi Y."/>
            <person name="Fu T."/>
            <person name="Tang G."/>
            <person name="Zhang D."/>
            <person name="Sun W.-H."/>
            <person name="Liu D.-K."/>
            <person name="Li Y."/>
            <person name="Chen G.-Z."/>
            <person name="Liu X.-D."/>
            <person name="Liao X.-Y."/>
            <person name="Jiang Y.-T."/>
            <person name="Yu X."/>
            <person name="Hao Y."/>
            <person name="Huang J."/>
            <person name="Zhao X.-W."/>
            <person name="Ke S."/>
            <person name="Chen Y.-Y."/>
            <person name="Wu W.-L."/>
            <person name="Hsu J.-L."/>
            <person name="Lin Y.-F."/>
            <person name="Huang M.-D."/>
            <person name="Li C.-Y."/>
            <person name="Huang L."/>
            <person name="Wang Z.-W."/>
            <person name="Zhao X."/>
            <person name="Zhong W.-Y."/>
            <person name="Peng D.-H."/>
            <person name="Ahmad S."/>
            <person name="Lan S."/>
            <person name="Zhang J.-S."/>
            <person name="Tsai W.-C."/>
            <person name="Van De Peer Y."/>
            <person name="Liu Z.-J."/>
        </authorList>
    </citation>
    <scope>NUCLEOTIDE SEQUENCE</scope>
    <source>
        <strain evidence="3">SCP</strain>
        <tissue evidence="3">Leaves</tissue>
    </source>
</reference>
<dbReference type="InterPro" id="IPR033140">
    <property type="entry name" value="Lipase_GDXG_put_SER_AS"/>
</dbReference>
<accession>A0AAV9AAV0</accession>
<dbReference type="EMBL" id="JAUJYN010000010">
    <property type="protein sequence ID" value="KAK1261282.1"/>
    <property type="molecule type" value="Genomic_DNA"/>
</dbReference>
<evidence type="ECO:0000313" key="4">
    <source>
        <dbReference type="Proteomes" id="UP001179952"/>
    </source>
</evidence>
<evidence type="ECO:0000313" key="3">
    <source>
        <dbReference type="EMBL" id="KAK1261282.1"/>
    </source>
</evidence>
<protein>
    <submittedName>
        <fullName evidence="3">Carboxylesterase 2</fullName>
    </submittedName>
</protein>
<evidence type="ECO:0000256" key="1">
    <source>
        <dbReference type="PROSITE-ProRule" id="PRU10038"/>
    </source>
</evidence>
<dbReference type="Proteomes" id="UP001179952">
    <property type="component" value="Unassembled WGS sequence"/>
</dbReference>
<dbReference type="PANTHER" id="PTHR23024">
    <property type="entry name" value="ARYLACETAMIDE DEACETYLASE"/>
    <property type="match status" value="1"/>
</dbReference>
<reference evidence="3" key="1">
    <citation type="journal article" date="2023" name="Nat. Commun.">
        <title>Diploid and tetraploid genomes of Acorus and the evolution of monocots.</title>
        <authorList>
            <person name="Ma L."/>
            <person name="Liu K.W."/>
            <person name="Li Z."/>
            <person name="Hsiao Y.Y."/>
            <person name="Qi Y."/>
            <person name="Fu T."/>
            <person name="Tang G.D."/>
            <person name="Zhang D."/>
            <person name="Sun W.H."/>
            <person name="Liu D.K."/>
            <person name="Li Y."/>
            <person name="Chen G.Z."/>
            <person name="Liu X.D."/>
            <person name="Liao X.Y."/>
            <person name="Jiang Y.T."/>
            <person name="Yu X."/>
            <person name="Hao Y."/>
            <person name="Huang J."/>
            <person name="Zhao X.W."/>
            <person name="Ke S."/>
            <person name="Chen Y.Y."/>
            <person name="Wu W.L."/>
            <person name="Hsu J.L."/>
            <person name="Lin Y.F."/>
            <person name="Huang M.D."/>
            <person name="Li C.Y."/>
            <person name="Huang L."/>
            <person name="Wang Z.W."/>
            <person name="Zhao X."/>
            <person name="Zhong W.Y."/>
            <person name="Peng D.H."/>
            <person name="Ahmad S."/>
            <person name="Lan S."/>
            <person name="Zhang J.S."/>
            <person name="Tsai W.C."/>
            <person name="Van de Peer Y."/>
            <person name="Liu Z.J."/>
        </authorList>
    </citation>
    <scope>NUCLEOTIDE SEQUENCE</scope>
    <source>
        <strain evidence="3">SCP</strain>
    </source>
</reference>
<dbReference type="SUPFAM" id="SSF53474">
    <property type="entry name" value="alpha/beta-Hydrolases"/>
    <property type="match status" value="1"/>
</dbReference>
<organism evidence="3 4">
    <name type="scientific">Acorus gramineus</name>
    <name type="common">Dwarf sweet flag</name>
    <dbReference type="NCBI Taxonomy" id="55184"/>
    <lineage>
        <taxon>Eukaryota</taxon>
        <taxon>Viridiplantae</taxon>
        <taxon>Streptophyta</taxon>
        <taxon>Embryophyta</taxon>
        <taxon>Tracheophyta</taxon>
        <taxon>Spermatophyta</taxon>
        <taxon>Magnoliopsida</taxon>
        <taxon>Liliopsida</taxon>
        <taxon>Acoraceae</taxon>
        <taxon>Acorus</taxon>
    </lineage>
</organism>
<dbReference type="GO" id="GO:0016787">
    <property type="term" value="F:hydrolase activity"/>
    <property type="evidence" value="ECO:0007669"/>
    <property type="project" value="InterPro"/>
</dbReference>
<feature type="active site" evidence="1">
    <location>
        <position position="165"/>
    </location>
</feature>
<gene>
    <name evidence="3" type="ORF">QJS04_geneDACA018930</name>
</gene>
<proteinExistence type="predicted"/>
<keyword evidence="4" id="KW-1185">Reference proteome</keyword>
<dbReference type="PROSITE" id="PS01174">
    <property type="entry name" value="LIPASE_GDXG_SER"/>
    <property type="match status" value="1"/>
</dbReference>
<dbReference type="Pfam" id="PF07859">
    <property type="entry name" value="Abhydrolase_3"/>
    <property type="match status" value="1"/>
</dbReference>
<dbReference type="AlphaFoldDB" id="A0AAV9AAV0"/>
<comment type="caution">
    <text evidence="3">The sequence shown here is derived from an EMBL/GenBank/DDBJ whole genome shotgun (WGS) entry which is preliminary data.</text>
</comment>
<dbReference type="InterPro" id="IPR013094">
    <property type="entry name" value="AB_hydrolase_3"/>
</dbReference>
<dbReference type="Gene3D" id="3.40.50.1820">
    <property type="entry name" value="alpha/beta hydrolase"/>
    <property type="match status" value="1"/>
</dbReference>
<evidence type="ECO:0000259" key="2">
    <source>
        <dbReference type="Pfam" id="PF07859"/>
    </source>
</evidence>
<dbReference type="InterPro" id="IPR029058">
    <property type="entry name" value="AB_hydrolase_fold"/>
</dbReference>
<dbReference type="PANTHER" id="PTHR23024:SF458">
    <property type="entry name" value="ALPHA_BETA HYDROLASE FOLD-3 DOMAIN-CONTAINING PROTEIN"/>
    <property type="match status" value="1"/>
</dbReference>
<feature type="domain" description="Alpha/beta hydrolase fold-3" evidence="2">
    <location>
        <begin position="79"/>
        <end position="299"/>
    </location>
</feature>
<dbReference type="InterPro" id="IPR050466">
    <property type="entry name" value="Carboxylest/Gibb_receptor"/>
</dbReference>
<name>A0AAV9AAV0_ACOGR</name>